<evidence type="ECO:0000313" key="2">
    <source>
        <dbReference type="Proteomes" id="UP000053732"/>
    </source>
</evidence>
<dbReference type="AlphaFoldDB" id="A0A0G4NWR5"/>
<dbReference type="PANTHER" id="PTHR42034:SF1">
    <property type="entry name" value="CONDENSATION DOMAIN-CONTAINING PROTEIN"/>
    <property type="match status" value="1"/>
</dbReference>
<dbReference type="PANTHER" id="PTHR42034">
    <property type="entry name" value="CHROMOSOME 7, WHOLE GENOME SHOTGUN SEQUENCE-RELATED"/>
    <property type="match status" value="1"/>
</dbReference>
<sequence length="501" mass="56460">MASVEERSLTLEWMQTSPSTYERQIDDFETFFRFIEAAGQGRPDKQNWYTTTAVKVDTHRKHFVADVREAWKALRYDFPSYAAVIENDRWVYRLAGHGEELSTWLEETFHVHYVQRSARQLFPFETNPSERVVLHVLPNTQELVLQAPHTHVDGIGMVTFFNHLMRLLVGPEDHLDRPFGTEGSNLTPPLTTMANVKPYTPSQKQAWDENLQNFLSQFPTVRVHNENRGARATTAKMQWLTFSREETTAIASKSKALGFSVTAAAQAAMSHAARIHGQVSNTTHSTFAIYSAREYIDPAVYDHSNLVGPNVLSMPGVFPIAPGFVETAQMARQVFLDYKKDDLLRAASPFWATDIPATLSAPLPSEWPVAADLQLSSVGIVDNYIDPVYESKEPGARSTVEVRDLWISLDMLYPNVAVEMWTFRGQLVIELIYNESYHREESVRLLLGLIHEQLSQGLGLNLGFDARSPGDESFMCPGGMEILNAPREELEQATGVPVDVV</sequence>
<dbReference type="Proteomes" id="UP000053732">
    <property type="component" value="Unassembled WGS sequence"/>
</dbReference>
<dbReference type="Gene3D" id="3.30.559.30">
    <property type="entry name" value="Nonribosomal peptide synthetase, condensation domain"/>
    <property type="match status" value="1"/>
</dbReference>
<reference evidence="1 2" key="1">
    <citation type="journal article" date="2014" name="Nat. Commun.">
        <title>Multiple recent horizontal transfers of a large genomic region in cheese making fungi.</title>
        <authorList>
            <person name="Cheeseman K."/>
            <person name="Ropars J."/>
            <person name="Renault P."/>
            <person name="Dupont J."/>
            <person name="Gouzy J."/>
            <person name="Branca A."/>
            <person name="Abraham A.L."/>
            <person name="Ceppi M."/>
            <person name="Conseiller E."/>
            <person name="Debuchy R."/>
            <person name="Malagnac F."/>
            <person name="Goarin A."/>
            <person name="Silar P."/>
            <person name="Lacoste S."/>
            <person name="Sallet E."/>
            <person name="Bensimon A."/>
            <person name="Giraud T."/>
            <person name="Brygoo Y."/>
        </authorList>
    </citation>
    <scope>NUCLEOTIDE SEQUENCE [LARGE SCALE GENOMIC DNA]</scope>
    <source>
        <strain evidence="2">FM 013</strain>
    </source>
</reference>
<protein>
    <submittedName>
        <fullName evidence="1">Str. FM013</fullName>
    </submittedName>
</protein>
<keyword evidence="2" id="KW-1185">Reference proteome</keyword>
<accession>A0A0G4NWR5</accession>
<organism evidence="1 2">
    <name type="scientific">Penicillium camemberti (strain FM 013)</name>
    <dbReference type="NCBI Taxonomy" id="1429867"/>
    <lineage>
        <taxon>Eukaryota</taxon>
        <taxon>Fungi</taxon>
        <taxon>Dikarya</taxon>
        <taxon>Ascomycota</taxon>
        <taxon>Pezizomycotina</taxon>
        <taxon>Eurotiomycetes</taxon>
        <taxon>Eurotiomycetidae</taxon>
        <taxon>Eurotiales</taxon>
        <taxon>Aspergillaceae</taxon>
        <taxon>Penicillium</taxon>
    </lineage>
</organism>
<dbReference type="Gene3D" id="3.30.559.10">
    <property type="entry name" value="Chloramphenicol acetyltransferase-like domain"/>
    <property type="match status" value="1"/>
</dbReference>
<name>A0A0G4NWR5_PENC3</name>
<dbReference type="SUPFAM" id="SSF52777">
    <property type="entry name" value="CoA-dependent acyltransferases"/>
    <property type="match status" value="2"/>
</dbReference>
<gene>
    <name evidence="1" type="ORF">PCAMFM013_S002g000360</name>
</gene>
<dbReference type="EMBL" id="HG793135">
    <property type="protein sequence ID" value="CRL18490.1"/>
    <property type="molecule type" value="Genomic_DNA"/>
</dbReference>
<evidence type="ECO:0000313" key="1">
    <source>
        <dbReference type="EMBL" id="CRL18490.1"/>
    </source>
</evidence>
<dbReference type="InterPro" id="IPR023213">
    <property type="entry name" value="CAT-like_dom_sf"/>
</dbReference>
<proteinExistence type="predicted"/>